<name>A0A6I8LPG6_9PSEU</name>
<gene>
    <name evidence="1" type="ORF">AA23TX_03359</name>
</gene>
<keyword evidence="2" id="KW-1185">Reference proteome</keyword>
<evidence type="ECO:0000313" key="2">
    <source>
        <dbReference type="Proteomes" id="UP000399805"/>
    </source>
</evidence>
<evidence type="ECO:0000313" key="1">
    <source>
        <dbReference type="EMBL" id="VVJ18338.1"/>
    </source>
</evidence>
<sequence>MWIRDVDFPSELITAHRSGELVIFVGAGASLDEPSGLPDFLSLTNVIAAEAEVPAPDGDDRRQLDGFLGRLSDQNIDVHQRVVAHIDKLGSSPNRLHEALAELAIASQQIRIVTTNYDLHISSALRGREAVFDEYSGPALPLGNDFVGLVYLHGDLRQEPRRLVVTDVDFGRAYLRDAWAARFLERMFGAYTVLFVGYSHSDVVMRYLARALGPGAARYILTDDPDAPNWRLLGLRPVGYPVVDGSHAALAEAIGGWATRASMGLLDHRRRIAELTSAAPTQIPEEESYLESVVADTHLVGLFTELARGREWLEWTARQPEFRKLFDEAVPPTDTSRSLAYWFAQNFVVEEGLTTAAFAVLRESHGRLGPTLCEAIGHALHMAPAPRPAWLTPWLVQLIENASAESPDWLEYALTKSRWPQDETIILLLFDQLTEPYARPQVSFGLPGKMRFTIELRGSTHGLDQAWSELFQPNLSRLAAATLTIVGRHLRRAWQLLATAESASNSFDPVSFGRSAIEPHSQDARREPIDSLIDAARDSLLSLLQAGHPLGAATLVDWADADAPLLNRLALHGFIHRPDLDSTEKIKWLRGKSWVYVHHLRHEVFSLLALALPDAEQAQANGLVDDIMAGPEGDGDGAEALRSRTYAQFNILTWVNRHRPDLEAAVEALGAIREQYPDFEVREHPDLVSSMTTGWVRPVPPMTTEELHVQIGVDVASVIEELRRLDDGGFRFEGPTWESALALIRDTVREFPGDGFAILRGIPDSEISVVGAVITGWSAALVSDDDANKILQLLTGLDLASVSESVSRMLSDSGQGETSSTEWHRYPAAKGLAQRLWLAIETRPADVDVEDWLIEAINNDAGRVALFWTRTISTEWRDAGDSWSGLDADTQRQLELMISGDDSRSAMAETVLGSQLFFFFNADRVWCEQHLLQLFDWSTPARARRVWDGFLIWGRWNDQLLDAGLRQLYLNTASNASFLRVELTRQLCVHAAAISLFSEADALEFARRFTANGDVALSVEWMDQVSWQLAVLPADAAESQWGRWIEQYWRGRIVSIPRRLSVKEASALAVWTLYLGRFVPEAVRLATASPAGLQAHSHILRKLDSDVLDSAPDELGAFLAHLMKHTEPPFWECRPLARIVRRLRGRVKESDINAVIAAALRLGCMSAGEW</sequence>
<protein>
    <recommendedName>
        <fullName evidence="3">SIR2-like domain-containing protein</fullName>
    </recommendedName>
</protein>
<dbReference type="RefSeq" id="WP_155543364.1">
    <property type="nucleotide sequence ID" value="NZ_CABVGP010000001.1"/>
</dbReference>
<dbReference type="EMBL" id="CABVGP010000001">
    <property type="protein sequence ID" value="VVJ18338.1"/>
    <property type="molecule type" value="Genomic_DNA"/>
</dbReference>
<dbReference type="Proteomes" id="UP000399805">
    <property type="component" value="Unassembled WGS sequence"/>
</dbReference>
<dbReference type="Gene3D" id="3.40.50.1220">
    <property type="entry name" value="TPP-binding domain"/>
    <property type="match status" value="1"/>
</dbReference>
<dbReference type="AlphaFoldDB" id="A0A6I8LPG6"/>
<dbReference type="SUPFAM" id="SSF52467">
    <property type="entry name" value="DHS-like NAD/FAD-binding domain"/>
    <property type="match status" value="1"/>
</dbReference>
<dbReference type="Pfam" id="PF13289">
    <property type="entry name" value="SIR2_2"/>
    <property type="match status" value="1"/>
</dbReference>
<dbReference type="InterPro" id="IPR029035">
    <property type="entry name" value="DHS-like_NAD/FAD-binding_dom"/>
</dbReference>
<organism evidence="1 2">
    <name type="scientific">Amycolatopsis camponoti</name>
    <dbReference type="NCBI Taxonomy" id="2606593"/>
    <lineage>
        <taxon>Bacteria</taxon>
        <taxon>Bacillati</taxon>
        <taxon>Actinomycetota</taxon>
        <taxon>Actinomycetes</taxon>
        <taxon>Pseudonocardiales</taxon>
        <taxon>Pseudonocardiaceae</taxon>
        <taxon>Amycolatopsis</taxon>
    </lineage>
</organism>
<reference evidence="1 2" key="1">
    <citation type="submission" date="2019-09" db="EMBL/GenBank/DDBJ databases">
        <authorList>
            <person name="Leyn A S."/>
        </authorList>
    </citation>
    <scope>NUCLEOTIDE SEQUENCE [LARGE SCALE GENOMIC DNA]</scope>
    <source>
        <strain evidence="1">AA231_1</strain>
    </source>
</reference>
<evidence type="ECO:0008006" key="3">
    <source>
        <dbReference type="Google" id="ProtNLM"/>
    </source>
</evidence>
<proteinExistence type="predicted"/>
<accession>A0A6I8LPG6</accession>